<name>A0AAE3GNJ7_9CYAN</name>
<dbReference type="CDD" id="cd07302">
    <property type="entry name" value="CHD"/>
    <property type="match status" value="1"/>
</dbReference>
<evidence type="ECO:0000313" key="6">
    <source>
        <dbReference type="Proteomes" id="UP001204953"/>
    </source>
</evidence>
<protein>
    <submittedName>
        <fullName evidence="5">Adenylate/guanylate cyclase domain-containing protein</fullName>
    </submittedName>
</protein>
<evidence type="ECO:0000259" key="3">
    <source>
        <dbReference type="PROSITE" id="PS50125"/>
    </source>
</evidence>
<keyword evidence="6" id="KW-1185">Reference proteome</keyword>
<dbReference type="InterPro" id="IPR001054">
    <property type="entry name" value="A/G_cyclase"/>
</dbReference>
<keyword evidence="2" id="KW-1133">Transmembrane helix</keyword>
<dbReference type="AlphaFoldDB" id="A0AAE3GNJ7"/>
<comment type="caution">
    <text evidence="5">The sequence shown here is derived from an EMBL/GenBank/DDBJ whole genome shotgun (WGS) entry which is preliminary data.</text>
</comment>
<dbReference type="PROSITE" id="PS50125">
    <property type="entry name" value="GUANYLATE_CYCLASE_2"/>
    <property type="match status" value="1"/>
</dbReference>
<dbReference type="CDD" id="cd06225">
    <property type="entry name" value="HAMP"/>
    <property type="match status" value="1"/>
</dbReference>
<dbReference type="InterPro" id="IPR003660">
    <property type="entry name" value="HAMP_dom"/>
</dbReference>
<dbReference type="SMART" id="SM00304">
    <property type="entry name" value="HAMP"/>
    <property type="match status" value="1"/>
</dbReference>
<gene>
    <name evidence="5" type="ORF">NJ959_01595</name>
</gene>
<dbReference type="EMBL" id="JAMZMM010000008">
    <property type="protein sequence ID" value="MCP2727167.1"/>
    <property type="molecule type" value="Genomic_DNA"/>
</dbReference>
<dbReference type="Gene3D" id="1.10.8.500">
    <property type="entry name" value="HAMP domain in histidine kinase"/>
    <property type="match status" value="1"/>
</dbReference>
<dbReference type="Pfam" id="PF00211">
    <property type="entry name" value="Guanylate_cyc"/>
    <property type="match status" value="1"/>
</dbReference>
<dbReference type="SMART" id="SM00044">
    <property type="entry name" value="CYCc"/>
    <property type="match status" value="1"/>
</dbReference>
<accession>A0AAE3GNJ7</accession>
<dbReference type="Proteomes" id="UP001204953">
    <property type="component" value="Unassembled WGS sequence"/>
</dbReference>
<organism evidence="5 6">
    <name type="scientific">Limnofasciculus baicalensis BBK-W-15</name>
    <dbReference type="NCBI Taxonomy" id="2699891"/>
    <lineage>
        <taxon>Bacteria</taxon>
        <taxon>Bacillati</taxon>
        <taxon>Cyanobacteriota</taxon>
        <taxon>Cyanophyceae</taxon>
        <taxon>Coleofasciculales</taxon>
        <taxon>Coleofasciculaceae</taxon>
        <taxon>Limnofasciculus</taxon>
        <taxon>Limnofasciculus baicalensis</taxon>
    </lineage>
</organism>
<dbReference type="SUPFAM" id="SSF55073">
    <property type="entry name" value="Nucleotide cyclase"/>
    <property type="match status" value="1"/>
</dbReference>
<dbReference type="Gene3D" id="3.30.70.1230">
    <property type="entry name" value="Nucleotide cyclase"/>
    <property type="match status" value="1"/>
</dbReference>
<dbReference type="Pfam" id="PF00672">
    <property type="entry name" value="HAMP"/>
    <property type="match status" value="1"/>
</dbReference>
<reference evidence="5" key="1">
    <citation type="submission" date="2022-06" db="EMBL/GenBank/DDBJ databases">
        <title>New cyanobacteria of genus Symplocastrum in benthos of Lake Baikal.</title>
        <authorList>
            <person name="Sorokovikova E."/>
            <person name="Tikhonova I."/>
            <person name="Krasnopeev A."/>
            <person name="Evseev P."/>
            <person name="Gladkikh A."/>
            <person name="Belykh O."/>
        </authorList>
    </citation>
    <scope>NUCLEOTIDE SEQUENCE</scope>
    <source>
        <strain evidence="5">BBK-W-15</strain>
    </source>
</reference>
<keyword evidence="2" id="KW-0472">Membrane</keyword>
<dbReference type="GO" id="GO:0009190">
    <property type="term" value="P:cyclic nucleotide biosynthetic process"/>
    <property type="evidence" value="ECO:0007669"/>
    <property type="project" value="InterPro"/>
</dbReference>
<dbReference type="PROSITE" id="PS50885">
    <property type="entry name" value="HAMP"/>
    <property type="match status" value="1"/>
</dbReference>
<feature type="domain" description="Guanylate cyclase" evidence="3">
    <location>
        <begin position="540"/>
        <end position="667"/>
    </location>
</feature>
<dbReference type="GO" id="GO:0016020">
    <property type="term" value="C:membrane"/>
    <property type="evidence" value="ECO:0007669"/>
    <property type="project" value="InterPro"/>
</dbReference>
<feature type="domain" description="HAMP" evidence="4">
    <location>
        <begin position="448"/>
        <end position="500"/>
    </location>
</feature>
<keyword evidence="2" id="KW-0812">Transmembrane</keyword>
<dbReference type="PANTHER" id="PTHR45655:SF13">
    <property type="entry name" value="SOLUBLE GUANYLATE CYCLASE GCY-32-RELATED"/>
    <property type="match status" value="1"/>
</dbReference>
<sequence length="726" mass="81153">MSYENGKENLSDRIFDQLTSLRSARSSQISGYFQDLHTQAQALSQNWMVLNAMKDFNAAYDQLSKQLDPVKLDTSEVTKAQGNSSPVATKKPETEKTKELPSDAKVTVPSEMEAKITEYYEKQYLPGIAKISDGEPVLELYKPATVSGRYLQYQYIANNPNPPNERYLLDDAGDGSAYSNVHNRYHPLLRELQQRFHYEDIILIDAKTGITVYSYSKQVDFARSILTGAYKQSNEADAVRAVLATRAKNYVKFVDFEQYAPSFGAPTAFVGAPIFDQSELIGVLVLQLPASQIDRIMTGNKNWKGDGLGKTGKTDLVGPDYTMRNISRFLIENPNNYFKDLRESNVSEDILEKIKDFNTTILLVKVESTAVEEALEGKSKTKIVRDARGKAVLSSYAPLEVEGLQWAIVAEIDLTEAYQPIYGFQRIILLWGSLLVLVVTIVALVLSYLFIKPINLLIYKAKKIANGDMNTVVKLPAKNEFGELADSFNNMVSSLKNQTELIEEKNRENDEILLKVFPDSIAQRLKKGERGITERISNVSVLFSDIIGFGKLYESMTIDEIVSTLNDLVNSFDEANDRYGVDKIKTIGDNYMAACGLARPTLDHGKRAIDFALEMRGIVRRFSQDRGLNLDIAIAINSGDVLTGIIGTEKFTYDVWGDTVTTANRILNNPLSMPGSILVTQTVYNAVEDIYEFDRVGSIEVGGNENLDLWLLQSTVRRQTDPTSAI</sequence>
<dbReference type="GO" id="GO:0004016">
    <property type="term" value="F:adenylate cyclase activity"/>
    <property type="evidence" value="ECO:0007669"/>
    <property type="project" value="UniProtKB-ARBA"/>
</dbReference>
<proteinExistence type="predicted"/>
<feature type="compositionally biased region" description="Polar residues" evidence="1">
    <location>
        <begin position="77"/>
        <end position="87"/>
    </location>
</feature>
<feature type="compositionally biased region" description="Basic and acidic residues" evidence="1">
    <location>
        <begin position="90"/>
        <end position="99"/>
    </location>
</feature>
<evidence type="ECO:0000313" key="5">
    <source>
        <dbReference type="EMBL" id="MCP2727167.1"/>
    </source>
</evidence>
<evidence type="ECO:0000256" key="1">
    <source>
        <dbReference type="SAM" id="MobiDB-lite"/>
    </source>
</evidence>
<feature type="transmembrane region" description="Helical" evidence="2">
    <location>
        <begin position="428"/>
        <end position="451"/>
    </location>
</feature>
<dbReference type="GO" id="GO:0035556">
    <property type="term" value="P:intracellular signal transduction"/>
    <property type="evidence" value="ECO:0007669"/>
    <property type="project" value="InterPro"/>
</dbReference>
<dbReference type="RefSeq" id="WP_254009985.1">
    <property type="nucleotide sequence ID" value="NZ_JAMZMM010000008.1"/>
</dbReference>
<evidence type="ECO:0000256" key="2">
    <source>
        <dbReference type="SAM" id="Phobius"/>
    </source>
</evidence>
<feature type="region of interest" description="Disordered" evidence="1">
    <location>
        <begin position="76"/>
        <end position="99"/>
    </location>
</feature>
<dbReference type="PANTHER" id="PTHR45655">
    <property type="entry name" value="GUANYLATE CYCLASE SOLUBLE SUBUNIT BETA-2"/>
    <property type="match status" value="1"/>
</dbReference>
<dbReference type="SUPFAM" id="SSF158472">
    <property type="entry name" value="HAMP domain-like"/>
    <property type="match status" value="1"/>
</dbReference>
<dbReference type="InterPro" id="IPR029787">
    <property type="entry name" value="Nucleotide_cyclase"/>
</dbReference>
<evidence type="ECO:0000259" key="4">
    <source>
        <dbReference type="PROSITE" id="PS50885"/>
    </source>
</evidence>